<keyword evidence="2 14" id="KW-1003">Cell membrane</keyword>
<dbReference type="FunCoup" id="A0A6P7WKC3">
    <property type="interactions" value="412"/>
</dbReference>
<dbReference type="GO" id="GO:0004930">
    <property type="term" value="F:G protein-coupled receptor activity"/>
    <property type="evidence" value="ECO:0007669"/>
    <property type="project" value="UniProtKB-KW"/>
</dbReference>
<dbReference type="PRINTS" id="PR00245">
    <property type="entry name" value="OLFACTORYR"/>
</dbReference>
<keyword evidence="4 13" id="KW-0812">Transmembrane</keyword>
<evidence type="ECO:0000313" key="17">
    <source>
        <dbReference type="RefSeq" id="XP_030043777.1"/>
    </source>
</evidence>
<proteinExistence type="inferred from homology"/>
<feature type="transmembrane region" description="Helical" evidence="14">
    <location>
        <begin position="238"/>
        <end position="260"/>
    </location>
</feature>
<dbReference type="GO" id="GO:0004984">
    <property type="term" value="F:olfactory receptor activity"/>
    <property type="evidence" value="ECO:0007669"/>
    <property type="project" value="InterPro"/>
</dbReference>
<feature type="transmembrane region" description="Helical" evidence="14">
    <location>
        <begin position="27"/>
        <end position="52"/>
    </location>
</feature>
<evidence type="ECO:0000256" key="11">
    <source>
        <dbReference type="ARBA" id="ARBA00023180"/>
    </source>
</evidence>
<feature type="domain" description="G-protein coupled receptors family 1 profile" evidence="15">
    <location>
        <begin position="41"/>
        <end position="290"/>
    </location>
</feature>
<dbReference type="Gene3D" id="1.20.1070.10">
    <property type="entry name" value="Rhodopsin 7-helix transmembrane proteins"/>
    <property type="match status" value="1"/>
</dbReference>
<comment type="similarity">
    <text evidence="13">Belongs to the G-protein coupled receptor 1 family.</text>
</comment>
<dbReference type="InParanoid" id="A0A6P7WKC3"/>
<evidence type="ECO:0000259" key="15">
    <source>
        <dbReference type="PROSITE" id="PS50262"/>
    </source>
</evidence>
<comment type="subcellular location">
    <subcellularLocation>
        <location evidence="1 14">Cell membrane</location>
        <topology evidence="1 14">Multi-pass membrane protein</topology>
    </subcellularLocation>
</comment>
<dbReference type="RefSeq" id="XP_030043777.1">
    <property type="nucleotide sequence ID" value="XM_030187917.1"/>
</dbReference>
<keyword evidence="12 13" id="KW-0807">Transducer</keyword>
<feature type="transmembrane region" description="Helical" evidence="14">
    <location>
        <begin position="203"/>
        <end position="226"/>
    </location>
</feature>
<evidence type="ECO:0000256" key="4">
    <source>
        <dbReference type="ARBA" id="ARBA00022692"/>
    </source>
</evidence>
<feature type="transmembrane region" description="Helical" evidence="14">
    <location>
        <begin position="132"/>
        <end position="155"/>
    </location>
</feature>
<accession>A0A6P7WKC3</accession>
<name>A0A6P7WKC3_9AMPH</name>
<dbReference type="CDD" id="cd13954">
    <property type="entry name" value="7tmA_OR"/>
    <property type="match status" value="1"/>
</dbReference>
<dbReference type="GO" id="GO:0005886">
    <property type="term" value="C:plasma membrane"/>
    <property type="evidence" value="ECO:0007669"/>
    <property type="project" value="UniProtKB-SubCell"/>
</dbReference>
<dbReference type="PROSITE" id="PS50262">
    <property type="entry name" value="G_PROTEIN_RECEP_F1_2"/>
    <property type="match status" value="1"/>
</dbReference>
<evidence type="ECO:0000256" key="1">
    <source>
        <dbReference type="ARBA" id="ARBA00004651"/>
    </source>
</evidence>
<keyword evidence="5 14" id="KW-0552">Olfaction</keyword>
<evidence type="ECO:0000256" key="12">
    <source>
        <dbReference type="ARBA" id="ARBA00023224"/>
    </source>
</evidence>
<dbReference type="InterPro" id="IPR017452">
    <property type="entry name" value="GPCR_Rhodpsn_7TM"/>
</dbReference>
<dbReference type="PANTHER" id="PTHR24242">
    <property type="entry name" value="G-PROTEIN COUPLED RECEPTOR"/>
    <property type="match status" value="1"/>
</dbReference>
<dbReference type="OrthoDB" id="5967704at2759"/>
<evidence type="ECO:0000256" key="5">
    <source>
        <dbReference type="ARBA" id="ARBA00022725"/>
    </source>
</evidence>
<sequence length="308" mass="35055">MQGRNQTQVKEFILRGLSIHQAAQIPLLILFSVVYILTLVGNMMIITLVWSAPRLHKPMYIFLGNLSFVEIWYTTTTVPKMLSGLLSRINSISFSGCFLQFYFFFCFGTTECFLLTVMGYDRYLAICHPLRYNVLMSGKICSCLAASCWIFGFLWPLSPIFLVLQQPFCGPNELNHFLCDPGPLLELSCIRSYGIEMTISGCIALMLLSTFSFTFISYTFIIQTIIKIPSSSGRLKAFSTCASHLTVVTIFFGCVMYMYIRPPGNHPFYMDKVVTVFYTVVTPLLNPVIYTLRNKEVLQVVKNIIQIH</sequence>
<keyword evidence="9" id="KW-1015">Disulfide bond</keyword>
<dbReference type="InterPro" id="IPR050939">
    <property type="entry name" value="Olfactory_GPCR1"/>
</dbReference>
<keyword evidence="10 13" id="KW-0675">Receptor</keyword>
<evidence type="ECO:0000256" key="14">
    <source>
        <dbReference type="RuleBase" id="RU363047"/>
    </source>
</evidence>
<keyword evidence="3 14" id="KW-0716">Sensory transduction</keyword>
<dbReference type="AlphaFoldDB" id="A0A6P7WKC3"/>
<reference evidence="17" key="1">
    <citation type="submission" date="2025-08" db="UniProtKB">
        <authorList>
            <consortium name="RefSeq"/>
        </authorList>
    </citation>
    <scope>IDENTIFICATION</scope>
</reference>
<dbReference type="Pfam" id="PF13853">
    <property type="entry name" value="7tm_4"/>
    <property type="match status" value="1"/>
</dbReference>
<evidence type="ECO:0000256" key="9">
    <source>
        <dbReference type="ARBA" id="ARBA00023157"/>
    </source>
</evidence>
<protein>
    <recommendedName>
        <fullName evidence="14">Olfactory receptor</fullName>
    </recommendedName>
</protein>
<evidence type="ECO:0000256" key="7">
    <source>
        <dbReference type="ARBA" id="ARBA00023040"/>
    </source>
</evidence>
<dbReference type="PANTHER" id="PTHR24242:SF359">
    <property type="entry name" value="ODORANT RECEPTOR-RELATED"/>
    <property type="match status" value="1"/>
</dbReference>
<gene>
    <name evidence="17" type="primary">LOC115458095</name>
</gene>
<evidence type="ECO:0000313" key="16">
    <source>
        <dbReference type="Proteomes" id="UP000515156"/>
    </source>
</evidence>
<organism evidence="16 17">
    <name type="scientific">Microcaecilia unicolor</name>
    <dbReference type="NCBI Taxonomy" id="1415580"/>
    <lineage>
        <taxon>Eukaryota</taxon>
        <taxon>Metazoa</taxon>
        <taxon>Chordata</taxon>
        <taxon>Craniata</taxon>
        <taxon>Vertebrata</taxon>
        <taxon>Euteleostomi</taxon>
        <taxon>Amphibia</taxon>
        <taxon>Gymnophiona</taxon>
        <taxon>Siphonopidae</taxon>
        <taxon>Microcaecilia</taxon>
    </lineage>
</organism>
<feature type="transmembrane region" description="Helical" evidence="14">
    <location>
        <begin position="98"/>
        <end position="120"/>
    </location>
</feature>
<evidence type="ECO:0000256" key="13">
    <source>
        <dbReference type="RuleBase" id="RU000688"/>
    </source>
</evidence>
<keyword evidence="6 14" id="KW-1133">Transmembrane helix</keyword>
<keyword evidence="8 14" id="KW-0472">Membrane</keyword>
<dbReference type="PRINTS" id="PR00237">
    <property type="entry name" value="GPCRRHODOPSN"/>
</dbReference>
<keyword evidence="7 13" id="KW-0297">G-protein coupled receptor</keyword>
<dbReference type="FunFam" id="1.20.1070.10:FF:000001">
    <property type="entry name" value="Olfactory receptor"/>
    <property type="match status" value="1"/>
</dbReference>
<dbReference type="PROSITE" id="PS00237">
    <property type="entry name" value="G_PROTEIN_RECEP_F1_1"/>
    <property type="match status" value="1"/>
</dbReference>
<evidence type="ECO:0000256" key="3">
    <source>
        <dbReference type="ARBA" id="ARBA00022606"/>
    </source>
</evidence>
<keyword evidence="16" id="KW-1185">Reference proteome</keyword>
<dbReference type="InterPro" id="IPR000725">
    <property type="entry name" value="Olfact_rcpt"/>
</dbReference>
<dbReference type="InterPro" id="IPR000276">
    <property type="entry name" value="GPCR_Rhodpsn"/>
</dbReference>
<dbReference type="Proteomes" id="UP000515156">
    <property type="component" value="Chromosome 14"/>
</dbReference>
<keyword evidence="11" id="KW-0325">Glycoprotein</keyword>
<evidence type="ECO:0000256" key="6">
    <source>
        <dbReference type="ARBA" id="ARBA00022989"/>
    </source>
</evidence>
<dbReference type="GeneID" id="115458095"/>
<evidence type="ECO:0000256" key="8">
    <source>
        <dbReference type="ARBA" id="ARBA00023136"/>
    </source>
</evidence>
<feature type="transmembrane region" description="Helical" evidence="14">
    <location>
        <begin position="272"/>
        <end position="292"/>
    </location>
</feature>
<dbReference type="KEGG" id="muo:115458095"/>
<evidence type="ECO:0000256" key="2">
    <source>
        <dbReference type="ARBA" id="ARBA00022475"/>
    </source>
</evidence>
<evidence type="ECO:0000256" key="10">
    <source>
        <dbReference type="ARBA" id="ARBA00023170"/>
    </source>
</evidence>
<dbReference type="SUPFAM" id="SSF81321">
    <property type="entry name" value="Family A G protein-coupled receptor-like"/>
    <property type="match status" value="1"/>
</dbReference>